<name>A0ABT0LIN2_9GAMM</name>
<comment type="caution">
    <text evidence="2">The sequence shown here is derived from an EMBL/GenBank/DDBJ whole genome shotgun (WGS) entry which is preliminary data.</text>
</comment>
<dbReference type="InterPro" id="IPR006311">
    <property type="entry name" value="TAT_signal"/>
</dbReference>
<dbReference type="Proteomes" id="UP001203423">
    <property type="component" value="Unassembled WGS sequence"/>
</dbReference>
<dbReference type="RefSeq" id="WP_248943004.1">
    <property type="nucleotide sequence ID" value="NZ_JAKIKS010000175.1"/>
</dbReference>
<proteinExistence type="predicted"/>
<protein>
    <recommendedName>
        <fullName evidence="4">Twin-arginine translocation signal domain-containing protein</fullName>
    </recommendedName>
</protein>
<keyword evidence="3" id="KW-1185">Reference proteome</keyword>
<dbReference type="PROSITE" id="PS51318">
    <property type="entry name" value="TAT"/>
    <property type="match status" value="1"/>
</dbReference>
<organism evidence="2 3">
    <name type="scientific">Shewanella surugensis</name>
    <dbReference type="NCBI Taxonomy" id="212020"/>
    <lineage>
        <taxon>Bacteria</taxon>
        <taxon>Pseudomonadati</taxon>
        <taxon>Pseudomonadota</taxon>
        <taxon>Gammaproteobacteria</taxon>
        <taxon>Alteromonadales</taxon>
        <taxon>Shewanellaceae</taxon>
        <taxon>Shewanella</taxon>
    </lineage>
</organism>
<evidence type="ECO:0000256" key="1">
    <source>
        <dbReference type="SAM" id="MobiDB-lite"/>
    </source>
</evidence>
<feature type="compositionally biased region" description="Basic and acidic residues" evidence="1">
    <location>
        <begin position="60"/>
        <end position="71"/>
    </location>
</feature>
<evidence type="ECO:0000313" key="3">
    <source>
        <dbReference type="Proteomes" id="UP001203423"/>
    </source>
</evidence>
<feature type="compositionally biased region" description="Polar residues" evidence="1">
    <location>
        <begin position="73"/>
        <end position="82"/>
    </location>
</feature>
<evidence type="ECO:0008006" key="4">
    <source>
        <dbReference type="Google" id="ProtNLM"/>
    </source>
</evidence>
<accession>A0ABT0LIN2</accession>
<gene>
    <name evidence="2" type="ORF">L2764_24595</name>
</gene>
<sequence length="88" mass="9412">MATKINRSVNLAKKSPIHDIHRRQFIFSNLATSAGVASGAFSQASLASAPEKQAQNLSHHPNDKQLTDKELTTLLSGNTMTGVTHKGS</sequence>
<evidence type="ECO:0000313" key="2">
    <source>
        <dbReference type="EMBL" id="MCL1127564.1"/>
    </source>
</evidence>
<reference evidence="2 3" key="1">
    <citation type="submission" date="2022-01" db="EMBL/GenBank/DDBJ databases">
        <title>Whole genome-based taxonomy of the Shewanellaceae.</title>
        <authorList>
            <person name="Martin-Rodriguez A.J."/>
        </authorList>
    </citation>
    <scope>NUCLEOTIDE SEQUENCE [LARGE SCALE GENOMIC DNA]</scope>
    <source>
        <strain evidence="2 3">DSM 17177</strain>
    </source>
</reference>
<dbReference type="EMBL" id="JAKIKS010000175">
    <property type="protein sequence ID" value="MCL1127564.1"/>
    <property type="molecule type" value="Genomic_DNA"/>
</dbReference>
<feature type="region of interest" description="Disordered" evidence="1">
    <location>
        <begin position="50"/>
        <end position="88"/>
    </location>
</feature>